<dbReference type="Proteomes" id="UP001054945">
    <property type="component" value="Unassembled WGS sequence"/>
</dbReference>
<dbReference type="AlphaFoldDB" id="A0AAV4MEN5"/>
<organism evidence="2 3">
    <name type="scientific">Caerostris extrusa</name>
    <name type="common">Bark spider</name>
    <name type="synonym">Caerostris bankana</name>
    <dbReference type="NCBI Taxonomy" id="172846"/>
    <lineage>
        <taxon>Eukaryota</taxon>
        <taxon>Metazoa</taxon>
        <taxon>Ecdysozoa</taxon>
        <taxon>Arthropoda</taxon>
        <taxon>Chelicerata</taxon>
        <taxon>Arachnida</taxon>
        <taxon>Araneae</taxon>
        <taxon>Araneomorphae</taxon>
        <taxon>Entelegynae</taxon>
        <taxon>Araneoidea</taxon>
        <taxon>Araneidae</taxon>
        <taxon>Caerostris</taxon>
    </lineage>
</organism>
<evidence type="ECO:0000256" key="1">
    <source>
        <dbReference type="SAM" id="MobiDB-lite"/>
    </source>
</evidence>
<accession>A0AAV4MEN5</accession>
<protein>
    <submittedName>
        <fullName evidence="2">Uncharacterized protein</fullName>
    </submittedName>
</protein>
<gene>
    <name evidence="2" type="ORF">CEXT_297211</name>
</gene>
<feature type="compositionally biased region" description="Basic and acidic residues" evidence="1">
    <location>
        <begin position="82"/>
        <end position="104"/>
    </location>
</feature>
<reference evidence="2 3" key="1">
    <citation type="submission" date="2021-06" db="EMBL/GenBank/DDBJ databases">
        <title>Caerostris extrusa draft genome.</title>
        <authorList>
            <person name="Kono N."/>
            <person name="Arakawa K."/>
        </authorList>
    </citation>
    <scope>NUCLEOTIDE SEQUENCE [LARGE SCALE GENOMIC DNA]</scope>
</reference>
<name>A0AAV4MEN5_CAEEX</name>
<feature type="region of interest" description="Disordered" evidence="1">
    <location>
        <begin position="82"/>
        <end position="118"/>
    </location>
</feature>
<evidence type="ECO:0000313" key="2">
    <source>
        <dbReference type="EMBL" id="GIX70846.1"/>
    </source>
</evidence>
<evidence type="ECO:0000313" key="3">
    <source>
        <dbReference type="Proteomes" id="UP001054945"/>
    </source>
</evidence>
<keyword evidence="3" id="KW-1185">Reference proteome</keyword>
<comment type="caution">
    <text evidence="2">The sequence shown here is derived from an EMBL/GenBank/DDBJ whole genome shotgun (WGS) entry which is preliminary data.</text>
</comment>
<sequence length="118" mass="12958">MSSLADSGTNRVCNGSVPSNTCFASAWCLSGARRGASPRHCMSDCPTALAVVKGRERERDPSAQIDGRGRELVPHVERALTKRNARERADLVRKPSPKPREKVASRRRHPTARPFAPK</sequence>
<proteinExistence type="predicted"/>
<dbReference type="EMBL" id="BPLR01019701">
    <property type="protein sequence ID" value="GIX70846.1"/>
    <property type="molecule type" value="Genomic_DNA"/>
</dbReference>